<protein>
    <recommendedName>
        <fullName evidence="3">Aconitase B</fullName>
    </recommendedName>
</protein>
<dbReference type="OrthoDB" id="6910307at2"/>
<dbReference type="STRING" id="1395571.TMS3_0124555"/>
<evidence type="ECO:0008006" key="3">
    <source>
        <dbReference type="Google" id="ProtNLM"/>
    </source>
</evidence>
<reference evidence="1 2" key="1">
    <citation type="journal article" date="2014" name="Genome Announc.">
        <title>Draft Genome Sequence of Petroleum Oil-Degrading Marine Bacterium Pseudomonas taeanensis Strain MS-3, Isolated from a Crude Oil-Contaminated Seashore.</title>
        <authorList>
            <person name="Lee S.Y."/>
            <person name="Kim S.H."/>
            <person name="Lee D.G."/>
            <person name="Shin S."/>
            <person name="Yun S.H."/>
            <person name="Choi C.W."/>
            <person name="Chung Y.H."/>
            <person name="Choi J.S."/>
            <person name="Kahng H.Y."/>
            <person name="Kim S.I."/>
        </authorList>
    </citation>
    <scope>NUCLEOTIDE SEQUENCE [LARGE SCALE GENOMIC DNA]</scope>
    <source>
        <strain evidence="1 2">MS-3</strain>
    </source>
</reference>
<evidence type="ECO:0000313" key="1">
    <source>
        <dbReference type="EMBL" id="KFX67361.1"/>
    </source>
</evidence>
<name>A0A0A1YEH0_9PSED</name>
<dbReference type="EMBL" id="AWSQ01000012">
    <property type="protein sequence ID" value="KFX67361.1"/>
    <property type="molecule type" value="Genomic_DNA"/>
</dbReference>
<dbReference type="AlphaFoldDB" id="A0A0A1YEH0"/>
<sequence>MSHQAFEYRTEFTPLLYRLQTRSFLIFKSEEPTTEPDIQAYLQDPQRQELLSRLGRDGWELVSVQSVVRGEIKVGNQNAQGWAYGIALPTGYLLFFKRPLRSG</sequence>
<evidence type="ECO:0000313" key="2">
    <source>
        <dbReference type="Proteomes" id="UP000030063"/>
    </source>
</evidence>
<dbReference type="RefSeq" id="WP_025167819.1">
    <property type="nucleotide sequence ID" value="NZ_AWSQ01000012.1"/>
</dbReference>
<gene>
    <name evidence="1" type="ORF">TMS3_0124555</name>
</gene>
<keyword evidence="2" id="KW-1185">Reference proteome</keyword>
<comment type="caution">
    <text evidence="1">The sequence shown here is derived from an EMBL/GenBank/DDBJ whole genome shotgun (WGS) entry which is preliminary data.</text>
</comment>
<organism evidence="1 2">
    <name type="scientific">Pseudomonas taeanensis MS-3</name>
    <dbReference type="NCBI Taxonomy" id="1395571"/>
    <lineage>
        <taxon>Bacteria</taxon>
        <taxon>Pseudomonadati</taxon>
        <taxon>Pseudomonadota</taxon>
        <taxon>Gammaproteobacteria</taxon>
        <taxon>Pseudomonadales</taxon>
        <taxon>Pseudomonadaceae</taxon>
        <taxon>Pseudomonas</taxon>
    </lineage>
</organism>
<proteinExistence type="predicted"/>
<accession>A0A0A1YEH0</accession>
<dbReference type="Proteomes" id="UP000030063">
    <property type="component" value="Unassembled WGS sequence"/>
</dbReference>